<accession>A0ABN9Y0A2</accession>
<comment type="caution">
    <text evidence="2">The sequence shown here is derived from an EMBL/GenBank/DDBJ whole genome shotgun (WGS) entry which is preliminary data.</text>
</comment>
<organism evidence="2 3">
    <name type="scientific">Prorocentrum cordatum</name>
    <dbReference type="NCBI Taxonomy" id="2364126"/>
    <lineage>
        <taxon>Eukaryota</taxon>
        <taxon>Sar</taxon>
        <taxon>Alveolata</taxon>
        <taxon>Dinophyceae</taxon>
        <taxon>Prorocentrales</taxon>
        <taxon>Prorocentraceae</taxon>
        <taxon>Prorocentrum</taxon>
    </lineage>
</organism>
<dbReference type="Proteomes" id="UP001189429">
    <property type="component" value="Unassembled WGS sequence"/>
</dbReference>
<feature type="region of interest" description="Disordered" evidence="1">
    <location>
        <begin position="1"/>
        <end position="46"/>
    </location>
</feature>
<evidence type="ECO:0000313" key="3">
    <source>
        <dbReference type="Proteomes" id="UP001189429"/>
    </source>
</evidence>
<feature type="compositionally biased region" description="Basic and acidic residues" evidence="1">
    <location>
        <begin position="35"/>
        <end position="46"/>
    </location>
</feature>
<sequence length="227" mass="25213">MPGTLGSKEDSTGHGRYVRPRRQQGPANQSKKGGGLKEVKAPKQGEKTMLGLIPRQTLRSAQQVRDMQAAIYDVWLMLETCSVVLATQEQTSNYSDHVKGKKDHDIGPPHIYAMGGALKTYAEVKIGQGGTPVFTLKEALQAELWKACAECDQWSVEGKCNLILHCRVEKIYQRGMQHITVAFRDPQFRILMNTAFASTEGAVKKVGRAPATFLERELQEWPEGMKG</sequence>
<protein>
    <submittedName>
        <fullName evidence="2">Uncharacterized protein</fullName>
    </submittedName>
</protein>
<dbReference type="EMBL" id="CAUYUJ010021614">
    <property type="protein sequence ID" value="CAK0905851.1"/>
    <property type="molecule type" value="Genomic_DNA"/>
</dbReference>
<name>A0ABN9Y0A2_9DINO</name>
<keyword evidence="3" id="KW-1185">Reference proteome</keyword>
<gene>
    <name evidence="2" type="ORF">PCOR1329_LOCUS81408</name>
</gene>
<evidence type="ECO:0000256" key="1">
    <source>
        <dbReference type="SAM" id="MobiDB-lite"/>
    </source>
</evidence>
<reference evidence="2" key="1">
    <citation type="submission" date="2023-10" db="EMBL/GenBank/DDBJ databases">
        <authorList>
            <person name="Chen Y."/>
            <person name="Shah S."/>
            <person name="Dougan E. K."/>
            <person name="Thang M."/>
            <person name="Chan C."/>
        </authorList>
    </citation>
    <scope>NUCLEOTIDE SEQUENCE [LARGE SCALE GENOMIC DNA]</scope>
</reference>
<proteinExistence type="predicted"/>
<evidence type="ECO:0000313" key="2">
    <source>
        <dbReference type="EMBL" id="CAK0905851.1"/>
    </source>
</evidence>